<dbReference type="EMBL" id="JAAVVJ010000037">
    <property type="protein sequence ID" value="KAF7199399.1"/>
    <property type="molecule type" value="Genomic_DNA"/>
</dbReference>
<sequence length="300" mass="34230">MNEDENGEKKAKRFLELLENSWRNSVSVNAHQTIKERRWNQKDDIPLTKDVIALRDHLRKLEDEAKAELKHGFSLAASKNETVLSQLIIFNKRREGEASRLTLDTYKEANTSSLNEDIFETLSTLEKELSKQLTRIEIRGKRGRKVPMLFTDQMKDSISLLIDTREEAGIPAENPFLFARSGGMTNICGSDSLQKHAEASQAEHPELLRSTKLRKQVATLCQLLDLDEQELEHVARFLGHDIRVHGDFYRQTDKTFQITKISKLLFAMEQGPGTLKRKNLGTLELSKCEDITGSSHNVSQ</sequence>
<dbReference type="OMA" id="ENNHANI"/>
<organism evidence="1 2">
    <name type="scientific">Nothobranchius furzeri</name>
    <name type="common">Turquoise killifish</name>
    <dbReference type="NCBI Taxonomy" id="105023"/>
    <lineage>
        <taxon>Eukaryota</taxon>
        <taxon>Metazoa</taxon>
        <taxon>Chordata</taxon>
        <taxon>Craniata</taxon>
        <taxon>Vertebrata</taxon>
        <taxon>Euteleostomi</taxon>
        <taxon>Actinopterygii</taxon>
        <taxon>Neopterygii</taxon>
        <taxon>Teleostei</taxon>
        <taxon>Neoteleostei</taxon>
        <taxon>Acanthomorphata</taxon>
        <taxon>Ovalentaria</taxon>
        <taxon>Atherinomorphae</taxon>
        <taxon>Cyprinodontiformes</taxon>
        <taxon>Nothobranchiidae</taxon>
        <taxon>Nothobranchius</taxon>
    </lineage>
</organism>
<evidence type="ECO:0000313" key="2">
    <source>
        <dbReference type="Proteomes" id="UP000822369"/>
    </source>
</evidence>
<dbReference type="KEGG" id="nfu:107374416"/>
<reference evidence="1" key="1">
    <citation type="submission" date="2020-03" db="EMBL/GenBank/DDBJ databases">
        <title>Intra-Species Differences in Population Size shape Life History and Genome Evolution.</title>
        <authorList>
            <person name="Willemsen D."/>
            <person name="Cui R."/>
            <person name="Valenzano D.R."/>
        </authorList>
    </citation>
    <scope>NUCLEOTIDE SEQUENCE</scope>
    <source>
        <strain evidence="1">GRZ</strain>
        <tissue evidence="1">Whole</tissue>
    </source>
</reference>
<dbReference type="Proteomes" id="UP000822369">
    <property type="component" value="Unassembled WGS sequence"/>
</dbReference>
<name>A0A9D2XDU5_NOTFU</name>
<protein>
    <submittedName>
        <fullName evidence="1">LOC107374416-like protein</fullName>
    </submittedName>
</protein>
<comment type="caution">
    <text evidence="1">The sequence shown here is derived from an EMBL/GenBank/DDBJ whole genome shotgun (WGS) entry which is preliminary data.</text>
</comment>
<dbReference type="PANTHER" id="PTHR33480">
    <property type="entry name" value="SET DOMAIN-CONTAINING PROTEIN-RELATED"/>
    <property type="match status" value="1"/>
</dbReference>
<proteinExistence type="predicted"/>
<gene>
    <name evidence="1" type="ORF">G4P62_020130</name>
</gene>
<accession>A0A9D2XDU5</accession>
<evidence type="ECO:0000313" key="1">
    <source>
        <dbReference type="EMBL" id="KAF7199399.1"/>
    </source>
</evidence>
<dbReference type="PANTHER" id="PTHR33480:SF5">
    <property type="entry name" value="SI:DKEY-51D8.9"/>
    <property type="match status" value="1"/>
</dbReference>
<dbReference type="AlphaFoldDB" id="A0A9D2XDU5"/>